<evidence type="ECO:0000259" key="3">
    <source>
        <dbReference type="PROSITE" id="PS50158"/>
    </source>
</evidence>
<sequence>MEAYMMRINGNSRKLMRNNNGNNVNWSQMTCFKCEKKGHTSKICRENQQGINRRNNQVNYLDEEYYDKEYDVYNMEQDEYDKYEYDKYDAYEIENEDYIEENDMYPVPTRKSEKNKNRVINDERERRRNVQWQQQ</sequence>
<dbReference type="EMBL" id="QKYT01000164">
    <property type="protein sequence ID" value="RIA91018.1"/>
    <property type="molecule type" value="Genomic_DNA"/>
</dbReference>
<evidence type="ECO:0000256" key="1">
    <source>
        <dbReference type="PROSITE-ProRule" id="PRU00047"/>
    </source>
</evidence>
<feature type="region of interest" description="Disordered" evidence="2">
    <location>
        <begin position="100"/>
        <end position="135"/>
    </location>
</feature>
<dbReference type="GO" id="GO:0003676">
    <property type="term" value="F:nucleic acid binding"/>
    <property type="evidence" value="ECO:0007669"/>
    <property type="project" value="InterPro"/>
</dbReference>
<dbReference type="Proteomes" id="UP000265703">
    <property type="component" value="Unassembled WGS sequence"/>
</dbReference>
<dbReference type="AlphaFoldDB" id="A0A397SY80"/>
<keyword evidence="5" id="KW-1185">Reference proteome</keyword>
<evidence type="ECO:0000313" key="4">
    <source>
        <dbReference type="EMBL" id="RIA91018.1"/>
    </source>
</evidence>
<protein>
    <recommendedName>
        <fullName evidence="3">CCHC-type domain-containing protein</fullName>
    </recommendedName>
</protein>
<dbReference type="InterPro" id="IPR001878">
    <property type="entry name" value="Znf_CCHC"/>
</dbReference>
<keyword evidence="1" id="KW-0862">Zinc</keyword>
<organism evidence="4 5">
    <name type="scientific">Glomus cerebriforme</name>
    <dbReference type="NCBI Taxonomy" id="658196"/>
    <lineage>
        <taxon>Eukaryota</taxon>
        <taxon>Fungi</taxon>
        <taxon>Fungi incertae sedis</taxon>
        <taxon>Mucoromycota</taxon>
        <taxon>Glomeromycotina</taxon>
        <taxon>Glomeromycetes</taxon>
        <taxon>Glomerales</taxon>
        <taxon>Glomeraceae</taxon>
        <taxon>Glomus</taxon>
    </lineage>
</organism>
<dbReference type="Gene3D" id="4.10.60.10">
    <property type="entry name" value="Zinc finger, CCHC-type"/>
    <property type="match status" value="1"/>
</dbReference>
<evidence type="ECO:0000256" key="2">
    <source>
        <dbReference type="SAM" id="MobiDB-lite"/>
    </source>
</evidence>
<comment type="caution">
    <text evidence="4">The sequence shown here is derived from an EMBL/GenBank/DDBJ whole genome shotgun (WGS) entry which is preliminary data.</text>
</comment>
<dbReference type="PROSITE" id="PS50158">
    <property type="entry name" value="ZF_CCHC"/>
    <property type="match status" value="1"/>
</dbReference>
<reference evidence="4 5" key="1">
    <citation type="submission" date="2018-06" db="EMBL/GenBank/DDBJ databases">
        <title>Comparative genomics reveals the genomic features of Rhizophagus irregularis, R. cerebriforme, R. diaphanum and Gigaspora rosea, and their symbiotic lifestyle signature.</title>
        <authorList>
            <person name="Morin E."/>
            <person name="San Clemente H."/>
            <person name="Chen E.C.H."/>
            <person name="De La Providencia I."/>
            <person name="Hainaut M."/>
            <person name="Kuo A."/>
            <person name="Kohler A."/>
            <person name="Murat C."/>
            <person name="Tang N."/>
            <person name="Roy S."/>
            <person name="Loubradou J."/>
            <person name="Henrissat B."/>
            <person name="Grigoriev I.V."/>
            <person name="Corradi N."/>
            <person name="Roux C."/>
            <person name="Martin F.M."/>
        </authorList>
    </citation>
    <scope>NUCLEOTIDE SEQUENCE [LARGE SCALE GENOMIC DNA]</scope>
    <source>
        <strain evidence="4 5">DAOM 227022</strain>
    </source>
</reference>
<gene>
    <name evidence="4" type="ORF">C1645_737418</name>
</gene>
<feature type="compositionally biased region" description="Basic and acidic residues" evidence="2">
    <location>
        <begin position="110"/>
        <end position="128"/>
    </location>
</feature>
<name>A0A397SY80_9GLOM</name>
<accession>A0A397SY80</accession>
<proteinExistence type="predicted"/>
<evidence type="ECO:0000313" key="5">
    <source>
        <dbReference type="Proteomes" id="UP000265703"/>
    </source>
</evidence>
<keyword evidence="1" id="KW-0863">Zinc-finger</keyword>
<feature type="domain" description="CCHC-type" evidence="3">
    <location>
        <begin position="31"/>
        <end position="46"/>
    </location>
</feature>
<dbReference type="GO" id="GO:0008270">
    <property type="term" value="F:zinc ion binding"/>
    <property type="evidence" value="ECO:0007669"/>
    <property type="project" value="UniProtKB-KW"/>
</dbReference>
<dbReference type="OrthoDB" id="10605996at2759"/>
<keyword evidence="1" id="KW-0479">Metal-binding</keyword>
<dbReference type="InterPro" id="IPR036875">
    <property type="entry name" value="Znf_CCHC_sf"/>
</dbReference>
<dbReference type="SUPFAM" id="SSF57756">
    <property type="entry name" value="Retrovirus zinc finger-like domains"/>
    <property type="match status" value="1"/>
</dbReference>